<feature type="compositionally biased region" description="Basic and acidic residues" evidence="1">
    <location>
        <begin position="104"/>
        <end position="118"/>
    </location>
</feature>
<feature type="region of interest" description="Disordered" evidence="1">
    <location>
        <begin position="99"/>
        <end position="163"/>
    </location>
</feature>
<comment type="caution">
    <text evidence="2">The sequence shown here is derived from an EMBL/GenBank/DDBJ whole genome shotgun (WGS) entry which is preliminary data.</text>
</comment>
<feature type="compositionally biased region" description="Basic and acidic residues" evidence="1">
    <location>
        <begin position="145"/>
        <end position="156"/>
    </location>
</feature>
<sequence>MCVGMERAQHELLAHIHDLPTTFGAREDFDGSTERHTRLNTGLYRACDWLKAFNKLKCSCSDAVASANSACVTFDCQQRQKQKQTLLSEVMEESWDFYFNPPDQEQRKSPNAKDRSLDADPSPSQPVSMLGKREKNFSFGLESSNEPKRVKSEKDGSSFSPVTPLLSPPCRRVAFASSPEVFGPPPGYRADCDEDESDEEGAEDILLVQERLSRSALGASASAAAPESAASGLECL</sequence>
<dbReference type="Proteomes" id="UP000324585">
    <property type="component" value="Unassembled WGS sequence"/>
</dbReference>
<evidence type="ECO:0000313" key="2">
    <source>
        <dbReference type="EMBL" id="KAA8497651.1"/>
    </source>
</evidence>
<feature type="compositionally biased region" description="Acidic residues" evidence="1">
    <location>
        <begin position="192"/>
        <end position="203"/>
    </location>
</feature>
<organism evidence="2 3">
    <name type="scientific">Porphyridium purpureum</name>
    <name type="common">Red alga</name>
    <name type="synonym">Porphyridium cruentum</name>
    <dbReference type="NCBI Taxonomy" id="35688"/>
    <lineage>
        <taxon>Eukaryota</taxon>
        <taxon>Rhodophyta</taxon>
        <taxon>Bangiophyceae</taxon>
        <taxon>Porphyridiales</taxon>
        <taxon>Porphyridiaceae</taxon>
        <taxon>Porphyridium</taxon>
    </lineage>
</organism>
<evidence type="ECO:0000313" key="3">
    <source>
        <dbReference type="Proteomes" id="UP000324585"/>
    </source>
</evidence>
<name>A0A5J4Z1E1_PORPP</name>
<proteinExistence type="predicted"/>
<protein>
    <submittedName>
        <fullName evidence="2">Uncharacterized protein</fullName>
    </submittedName>
</protein>
<feature type="region of interest" description="Disordered" evidence="1">
    <location>
        <begin position="176"/>
        <end position="203"/>
    </location>
</feature>
<dbReference type="AlphaFoldDB" id="A0A5J4Z1E1"/>
<reference evidence="3" key="1">
    <citation type="journal article" date="2019" name="Nat. Commun.">
        <title>Expansion of phycobilisome linker gene families in mesophilic red algae.</title>
        <authorList>
            <person name="Lee J."/>
            <person name="Kim D."/>
            <person name="Bhattacharya D."/>
            <person name="Yoon H.S."/>
        </authorList>
    </citation>
    <scope>NUCLEOTIDE SEQUENCE [LARGE SCALE GENOMIC DNA]</scope>
    <source>
        <strain evidence="3">CCMP 1328</strain>
    </source>
</reference>
<evidence type="ECO:0000256" key="1">
    <source>
        <dbReference type="SAM" id="MobiDB-lite"/>
    </source>
</evidence>
<gene>
    <name evidence="2" type="ORF">FVE85_5236</name>
</gene>
<feature type="region of interest" description="Disordered" evidence="1">
    <location>
        <begin position="216"/>
        <end position="236"/>
    </location>
</feature>
<accession>A0A5J4Z1E1</accession>
<dbReference type="EMBL" id="VRMN01000001">
    <property type="protein sequence ID" value="KAA8497651.1"/>
    <property type="molecule type" value="Genomic_DNA"/>
</dbReference>
<keyword evidence="3" id="KW-1185">Reference proteome</keyword>